<dbReference type="PANTHER" id="PTHR12001:SF69">
    <property type="entry name" value="ALL TRANS-POLYPRENYL-DIPHOSPHATE SYNTHASE PDSS1"/>
    <property type="match status" value="1"/>
</dbReference>
<dbReference type="RefSeq" id="WP_108911205.1">
    <property type="nucleotide sequence ID" value="NZ_CP021886.1"/>
</dbReference>
<reference evidence="7 8" key="1">
    <citation type="submission" date="2017-06" db="EMBL/GenBank/DDBJ databases">
        <title>Complete genome of Helicobacter apodemus.</title>
        <authorList>
            <person name="Cho S."/>
        </authorList>
    </citation>
    <scope>NUCLEOTIDE SEQUENCE [LARGE SCALE GENOMIC DNA]</scope>
    <source>
        <strain evidence="8">SNUVETPUB-15-01</strain>
    </source>
</reference>
<dbReference type="InterPro" id="IPR033749">
    <property type="entry name" value="Polyprenyl_synt_CS"/>
</dbReference>
<name>A0A2U8FE01_9HELI</name>
<evidence type="ECO:0000256" key="1">
    <source>
        <dbReference type="ARBA" id="ARBA00001946"/>
    </source>
</evidence>
<dbReference type="AlphaFoldDB" id="A0A2U8FE01"/>
<keyword evidence="3 6" id="KW-0808">Transferase</keyword>
<dbReference type="GO" id="GO:0004659">
    <property type="term" value="F:prenyltransferase activity"/>
    <property type="evidence" value="ECO:0007669"/>
    <property type="project" value="InterPro"/>
</dbReference>
<sequence>MEALEQIKERMQSFLEALDSPLTLELSKHLQSGKMLRSKLVLNIAGVSEESILLCAVVEMIQSASLLHDDVIDNSLMRRSKPSINAIAGDKNAIMLGDVFYSKAFCELVAFHKEYPQIPHIIADSVVRLALGEIEDVYLSQSFNTDEKKYLAMIEKKTAALIESTAFAAALLAKKSPQDAKKFRNYGRNLGIAFQIIDDILDITATQEKLGKPILNDFKEGKTTLPYIYLYHSLQEQDKERLKKSFKQEISQDEMVWILQQFQQSDAIKRSFRLAKNLGEAGMQSISDQSCNKLIAIMQEMIDRDF</sequence>
<dbReference type="Proteomes" id="UP000244890">
    <property type="component" value="Chromosome"/>
</dbReference>
<evidence type="ECO:0000256" key="2">
    <source>
        <dbReference type="ARBA" id="ARBA00006706"/>
    </source>
</evidence>
<evidence type="ECO:0000256" key="5">
    <source>
        <dbReference type="ARBA" id="ARBA00022842"/>
    </source>
</evidence>
<dbReference type="SUPFAM" id="SSF48576">
    <property type="entry name" value="Terpenoid synthases"/>
    <property type="match status" value="1"/>
</dbReference>
<dbReference type="InterPro" id="IPR008949">
    <property type="entry name" value="Isoprenoid_synthase_dom_sf"/>
</dbReference>
<proteinExistence type="inferred from homology"/>
<dbReference type="EMBL" id="CP021886">
    <property type="protein sequence ID" value="AWI34384.1"/>
    <property type="molecule type" value="Genomic_DNA"/>
</dbReference>
<protein>
    <submittedName>
        <fullName evidence="7">Octaprenyl-diphosphate synthase</fullName>
    </submittedName>
</protein>
<keyword evidence="5" id="KW-0460">Magnesium</keyword>
<evidence type="ECO:0000256" key="4">
    <source>
        <dbReference type="ARBA" id="ARBA00022723"/>
    </source>
</evidence>
<dbReference type="SFLD" id="SFLDS00005">
    <property type="entry name" value="Isoprenoid_Synthase_Type_I"/>
    <property type="match status" value="1"/>
</dbReference>
<dbReference type="InterPro" id="IPR000092">
    <property type="entry name" value="Polyprenyl_synt"/>
</dbReference>
<dbReference type="KEGG" id="had:CDV25_06145"/>
<comment type="similarity">
    <text evidence="2 6">Belongs to the FPP/GGPP synthase family.</text>
</comment>
<accession>A0A2U8FE01</accession>
<dbReference type="Gene3D" id="1.10.600.10">
    <property type="entry name" value="Farnesyl Diphosphate Synthase"/>
    <property type="match status" value="1"/>
</dbReference>
<organism evidence="7 8">
    <name type="scientific">Helicobacter apodemus</name>
    <dbReference type="NCBI Taxonomy" id="135569"/>
    <lineage>
        <taxon>Bacteria</taxon>
        <taxon>Pseudomonadati</taxon>
        <taxon>Campylobacterota</taxon>
        <taxon>Epsilonproteobacteria</taxon>
        <taxon>Campylobacterales</taxon>
        <taxon>Helicobacteraceae</taxon>
        <taxon>Helicobacter</taxon>
    </lineage>
</organism>
<evidence type="ECO:0000313" key="8">
    <source>
        <dbReference type="Proteomes" id="UP000244890"/>
    </source>
</evidence>
<dbReference type="CDD" id="cd00685">
    <property type="entry name" value="Trans_IPPS_HT"/>
    <property type="match status" value="1"/>
</dbReference>
<evidence type="ECO:0000256" key="3">
    <source>
        <dbReference type="ARBA" id="ARBA00022679"/>
    </source>
</evidence>
<evidence type="ECO:0000256" key="6">
    <source>
        <dbReference type="RuleBase" id="RU004466"/>
    </source>
</evidence>
<dbReference type="Pfam" id="PF00348">
    <property type="entry name" value="polyprenyl_synt"/>
    <property type="match status" value="1"/>
</dbReference>
<dbReference type="PROSITE" id="PS00444">
    <property type="entry name" value="POLYPRENYL_SYNTHASE_2"/>
    <property type="match status" value="1"/>
</dbReference>
<evidence type="ECO:0000313" key="7">
    <source>
        <dbReference type="EMBL" id="AWI34384.1"/>
    </source>
</evidence>
<comment type="cofactor">
    <cofactor evidence="1">
        <name>Mg(2+)</name>
        <dbReference type="ChEBI" id="CHEBI:18420"/>
    </cofactor>
</comment>
<gene>
    <name evidence="7" type="ORF">CDV25_06145</name>
</gene>
<dbReference type="PANTHER" id="PTHR12001">
    <property type="entry name" value="GERANYLGERANYL PYROPHOSPHATE SYNTHASE"/>
    <property type="match status" value="1"/>
</dbReference>
<keyword evidence="4" id="KW-0479">Metal-binding</keyword>
<dbReference type="GO" id="GO:0046872">
    <property type="term" value="F:metal ion binding"/>
    <property type="evidence" value="ECO:0007669"/>
    <property type="project" value="UniProtKB-KW"/>
</dbReference>
<dbReference type="GO" id="GO:0008299">
    <property type="term" value="P:isoprenoid biosynthetic process"/>
    <property type="evidence" value="ECO:0007669"/>
    <property type="project" value="InterPro"/>
</dbReference>
<dbReference type="OrthoDB" id="9805316at2"/>